<feature type="active site" description="Proton donor" evidence="5">
    <location>
        <position position="195"/>
    </location>
</feature>
<feature type="binding site" evidence="5">
    <location>
        <begin position="87"/>
        <end position="89"/>
    </location>
    <ligand>
        <name>substrate</name>
    </ligand>
</feature>
<comment type="catalytic activity">
    <reaction evidence="5">
        <text>7-aminomethyl-7-carbaguanine + 2 NADP(+) = 7-cyano-7-carbaguanine + 2 NADPH + 3 H(+)</text>
        <dbReference type="Rhea" id="RHEA:13409"/>
        <dbReference type="ChEBI" id="CHEBI:15378"/>
        <dbReference type="ChEBI" id="CHEBI:45075"/>
        <dbReference type="ChEBI" id="CHEBI:57783"/>
        <dbReference type="ChEBI" id="CHEBI:58349"/>
        <dbReference type="ChEBI" id="CHEBI:58703"/>
        <dbReference type="EC" id="1.7.1.13"/>
    </reaction>
</comment>
<evidence type="ECO:0000256" key="3">
    <source>
        <dbReference type="ARBA" id="ARBA00022857"/>
    </source>
</evidence>
<evidence type="ECO:0000256" key="1">
    <source>
        <dbReference type="ARBA" id="ARBA00022490"/>
    </source>
</evidence>
<keyword evidence="2 5" id="KW-0671">Queuosine biosynthesis</keyword>
<dbReference type="EMBL" id="CP020660">
    <property type="protein sequence ID" value="ATF08788.1"/>
    <property type="molecule type" value="Genomic_DNA"/>
</dbReference>
<dbReference type="GO" id="GO:0033739">
    <property type="term" value="F:preQ1 synthase activity"/>
    <property type="evidence" value="ECO:0007669"/>
    <property type="project" value="UniProtKB-UniRule"/>
</dbReference>
<dbReference type="PIRSF" id="PIRSF004750">
    <property type="entry name" value="Nitrile_oxidored_YqcD_prd"/>
    <property type="match status" value="1"/>
</dbReference>
<dbReference type="InterPro" id="IPR029500">
    <property type="entry name" value="QueF"/>
</dbReference>
<feature type="active site" description="Thioimide intermediate" evidence="5">
    <location>
        <position position="188"/>
    </location>
</feature>
<feature type="binding site" evidence="5">
    <location>
        <begin position="227"/>
        <end position="228"/>
    </location>
    <ligand>
        <name>substrate</name>
    </ligand>
</feature>
<keyword evidence="8" id="KW-1185">Reference proteome</keyword>
<proteinExistence type="inferred from homology"/>
<evidence type="ECO:0000256" key="4">
    <source>
        <dbReference type="ARBA" id="ARBA00023002"/>
    </source>
</evidence>
<dbReference type="InterPro" id="IPR050084">
    <property type="entry name" value="NADPH_dep_7-cyano-7-deazaG_red"/>
</dbReference>
<evidence type="ECO:0000313" key="8">
    <source>
        <dbReference type="Proteomes" id="UP000218160"/>
    </source>
</evidence>
<dbReference type="GO" id="GO:0008616">
    <property type="term" value="P:tRNA queuosine(34) biosynthetic process"/>
    <property type="evidence" value="ECO:0007669"/>
    <property type="project" value="UniProtKB-UniRule"/>
</dbReference>
<dbReference type="KEGG" id="elux:BTN50_0250"/>
<dbReference type="Pfam" id="PF14819">
    <property type="entry name" value="QueF_N"/>
    <property type="match status" value="1"/>
</dbReference>
<accession>A0A291B714</accession>
<dbReference type="NCBIfam" id="TIGR03138">
    <property type="entry name" value="QueF"/>
    <property type="match status" value="1"/>
</dbReference>
<comment type="similarity">
    <text evidence="5">Belongs to the GTP cyclohydrolase I family. QueF type 2 subfamily.</text>
</comment>
<dbReference type="AlphaFoldDB" id="A0A291B714"/>
<feature type="domain" description="NADPH-dependent 7-cyano-7-deazaguanine reductase N-terminal" evidence="6">
    <location>
        <begin position="21"/>
        <end position="130"/>
    </location>
</feature>
<dbReference type="SUPFAM" id="SSF55620">
    <property type="entry name" value="Tetrahydrobiopterin biosynthesis enzymes-like"/>
    <property type="match status" value="1"/>
</dbReference>
<evidence type="ECO:0000256" key="2">
    <source>
        <dbReference type="ARBA" id="ARBA00022785"/>
    </source>
</evidence>
<evidence type="ECO:0000313" key="7">
    <source>
        <dbReference type="EMBL" id="ATF08788.1"/>
    </source>
</evidence>
<dbReference type="Gene3D" id="3.30.1130.10">
    <property type="match status" value="2"/>
</dbReference>
<keyword evidence="1 5" id="KW-0963">Cytoplasm</keyword>
<dbReference type="HAMAP" id="MF_00817">
    <property type="entry name" value="QueF_type2"/>
    <property type="match status" value="1"/>
</dbReference>
<dbReference type="RefSeq" id="WP_096618704.1">
    <property type="nucleotide sequence ID" value="NZ_CP020660.1"/>
</dbReference>
<keyword evidence="4 5" id="KW-0560">Oxidoreductase</keyword>
<gene>
    <name evidence="5" type="primary">queF</name>
    <name evidence="7" type="ORF">BTN50_0250</name>
</gene>
<protein>
    <recommendedName>
        <fullName evidence="5">NADPH-dependent 7-cyano-7-deazaguanine reductase</fullName>
        <ecNumber evidence="5">1.7.1.13</ecNumber>
    </recommendedName>
    <alternativeName>
        <fullName evidence="5">7-cyano-7-carbaguanine reductase</fullName>
    </alternativeName>
    <alternativeName>
        <fullName evidence="5">NADPH-dependent nitrile oxidoreductase</fullName>
    </alternativeName>
    <alternativeName>
        <fullName evidence="5">PreQ(0) reductase</fullName>
    </alternativeName>
</protein>
<reference evidence="8" key="1">
    <citation type="submission" date="2017-04" db="EMBL/GenBank/DDBJ databases">
        <title>Genome evolution of the luminous symbionts of deep sea anglerfish.</title>
        <authorList>
            <person name="Hendry T.A."/>
        </authorList>
    </citation>
    <scope>NUCLEOTIDE SEQUENCE [LARGE SCALE GENOMIC DNA]</scope>
</reference>
<dbReference type="GO" id="GO:0005737">
    <property type="term" value="C:cytoplasm"/>
    <property type="evidence" value="ECO:0007669"/>
    <property type="project" value="UniProtKB-SubCell"/>
</dbReference>
<dbReference type="PANTHER" id="PTHR34354">
    <property type="entry name" value="NADPH-DEPENDENT 7-CYANO-7-DEAZAGUANINE REDUCTASE"/>
    <property type="match status" value="1"/>
</dbReference>
<dbReference type="InterPro" id="IPR016428">
    <property type="entry name" value="QueF_type2"/>
</dbReference>
<evidence type="ECO:0000256" key="5">
    <source>
        <dbReference type="HAMAP-Rule" id="MF_00817"/>
    </source>
</evidence>
<dbReference type="EC" id="1.7.1.13" evidence="5"/>
<dbReference type="UniPathway" id="UPA00392"/>
<organism evidence="7 8">
    <name type="scientific">Candidatus Enterovibrio altilux</name>
    <dbReference type="NCBI Taxonomy" id="1927128"/>
    <lineage>
        <taxon>Bacteria</taxon>
        <taxon>Pseudomonadati</taxon>
        <taxon>Pseudomonadota</taxon>
        <taxon>Gammaproteobacteria</taxon>
        <taxon>Vibrionales</taxon>
        <taxon>Vibrionaceae</taxon>
        <taxon>Enterovibrio</taxon>
    </lineage>
</organism>
<comment type="pathway">
    <text evidence="5">tRNA modification; tRNA-queuosine biosynthesis.</text>
</comment>
<comment type="subcellular location">
    <subcellularLocation>
        <location evidence="5">Cytoplasm</location>
    </subcellularLocation>
</comment>
<dbReference type="PANTHER" id="PTHR34354:SF1">
    <property type="entry name" value="NADPH-DEPENDENT 7-CYANO-7-DEAZAGUANINE REDUCTASE"/>
    <property type="match status" value="1"/>
</dbReference>
<feature type="binding site" evidence="5">
    <location>
        <begin position="89"/>
        <end position="90"/>
    </location>
    <ligand>
        <name>NADPH</name>
        <dbReference type="ChEBI" id="CHEBI:57783"/>
    </ligand>
</feature>
<dbReference type="Proteomes" id="UP000218160">
    <property type="component" value="Chromosome 1"/>
</dbReference>
<keyword evidence="3 5" id="KW-0521">NADP</keyword>
<comment type="function">
    <text evidence="5">Catalyzes the NADPH-dependent reduction of 7-cyano-7-deazaguanine (preQ0) to 7-aminomethyl-7-deazaguanine (preQ1).</text>
</comment>
<dbReference type="Pfam" id="PF14489">
    <property type="entry name" value="QueF"/>
    <property type="match status" value="1"/>
</dbReference>
<dbReference type="InterPro" id="IPR029139">
    <property type="entry name" value="QueF_N"/>
</dbReference>
<evidence type="ECO:0000259" key="6">
    <source>
        <dbReference type="Pfam" id="PF14819"/>
    </source>
</evidence>
<sequence length="281" mass="32306">MHKYKAAHKLAGMTLRQKTDYQNHYAPELLQPISRSLNRDNLNLKQILPFTGYDVWTLYELSWLNIKGLPQVGIGEVRIPATSPNLIESKSFKLYLNSLNQTKFAIWQEVVNVLATDLSACVGKSVDVTILPLEKFTNTTIVAFSGEHIDTQDIFIDDYEFNADLLKGAADGTIVTETLHSHLLKSNCLITNQPDWGSVQITYKGKRINRTKLLRYIVSFRHHKEFHEQCVERIFTDLMKYCQPKLLTVYARYTRRGGLDINPYRTNMGNIPSENNRLARQ</sequence>
<name>A0A291B714_9GAMM</name>
<feature type="binding site" evidence="5">
    <location>
        <begin position="256"/>
        <end position="257"/>
    </location>
    <ligand>
        <name>NADPH</name>
        <dbReference type="ChEBI" id="CHEBI:57783"/>
    </ligand>
</feature>
<comment type="subunit">
    <text evidence="5">Homodimer.</text>
</comment>
<dbReference type="OrthoDB" id="9789995at2"/>
<dbReference type="InterPro" id="IPR043133">
    <property type="entry name" value="GTP-CH-I_C/QueF"/>
</dbReference>